<dbReference type="SUPFAM" id="SSF46785">
    <property type="entry name" value="Winged helix' DNA-binding domain"/>
    <property type="match status" value="1"/>
</dbReference>
<dbReference type="SMART" id="SM00418">
    <property type="entry name" value="HTH_ARSR"/>
    <property type="match status" value="1"/>
</dbReference>
<dbReference type="Proteomes" id="UP001597277">
    <property type="component" value="Unassembled WGS sequence"/>
</dbReference>
<name>A0ABW4L3X0_9MICO</name>
<reference evidence="7" key="1">
    <citation type="journal article" date="2019" name="Int. J. Syst. Evol. Microbiol.">
        <title>The Global Catalogue of Microorganisms (GCM) 10K type strain sequencing project: providing services to taxonomists for standard genome sequencing and annotation.</title>
        <authorList>
            <consortium name="The Broad Institute Genomics Platform"/>
            <consortium name="The Broad Institute Genome Sequencing Center for Infectious Disease"/>
            <person name="Wu L."/>
            <person name="Ma J."/>
        </authorList>
    </citation>
    <scope>NUCLEOTIDE SEQUENCE [LARGE SCALE GENOMIC DNA]</scope>
    <source>
        <strain evidence="7">JCM 17130</strain>
    </source>
</reference>
<feature type="compositionally biased region" description="Basic and acidic residues" evidence="4">
    <location>
        <begin position="108"/>
        <end position="120"/>
    </location>
</feature>
<dbReference type="PRINTS" id="PR00778">
    <property type="entry name" value="HTHARSR"/>
</dbReference>
<dbReference type="PROSITE" id="PS50987">
    <property type="entry name" value="HTH_ARSR_2"/>
    <property type="match status" value="1"/>
</dbReference>
<dbReference type="CDD" id="cd00090">
    <property type="entry name" value="HTH_ARSR"/>
    <property type="match status" value="1"/>
</dbReference>
<comment type="caution">
    <text evidence="6">The sequence shown here is derived from an EMBL/GenBank/DDBJ whole genome shotgun (WGS) entry which is preliminary data.</text>
</comment>
<protein>
    <submittedName>
        <fullName evidence="6">ArsR/SmtB family transcription factor</fullName>
    </submittedName>
</protein>
<dbReference type="EMBL" id="JBHUEE010000004">
    <property type="protein sequence ID" value="MFD1718040.1"/>
    <property type="molecule type" value="Genomic_DNA"/>
</dbReference>
<sequence>MHAFDVLGDPVRRRILELLSGGERSAGEIVEVIGEEFGISQPAVSQHLRVLRDSGFATARAEGTRRLYAVDPAPLREVEAWIDDFRHLWLGPLEALGTELARGKRERRREQERAQRREPTEAGPTGRTGSGAAS</sequence>
<keyword evidence="7" id="KW-1185">Reference proteome</keyword>
<keyword evidence="2" id="KW-0238">DNA-binding</keyword>
<keyword evidence="1" id="KW-0805">Transcription regulation</keyword>
<evidence type="ECO:0000259" key="5">
    <source>
        <dbReference type="PROSITE" id="PS50987"/>
    </source>
</evidence>
<dbReference type="InterPro" id="IPR001845">
    <property type="entry name" value="HTH_ArsR_DNA-bd_dom"/>
</dbReference>
<feature type="region of interest" description="Disordered" evidence="4">
    <location>
        <begin position="100"/>
        <end position="134"/>
    </location>
</feature>
<dbReference type="Pfam" id="PF01022">
    <property type="entry name" value="HTH_5"/>
    <property type="match status" value="1"/>
</dbReference>
<dbReference type="InterPro" id="IPR036388">
    <property type="entry name" value="WH-like_DNA-bd_sf"/>
</dbReference>
<evidence type="ECO:0000313" key="7">
    <source>
        <dbReference type="Proteomes" id="UP001597277"/>
    </source>
</evidence>
<dbReference type="NCBIfam" id="NF033788">
    <property type="entry name" value="HTH_metalloreg"/>
    <property type="match status" value="1"/>
</dbReference>
<organism evidence="6 7">
    <name type="scientific">Georgenia deserti</name>
    <dbReference type="NCBI Taxonomy" id="2093781"/>
    <lineage>
        <taxon>Bacteria</taxon>
        <taxon>Bacillati</taxon>
        <taxon>Actinomycetota</taxon>
        <taxon>Actinomycetes</taxon>
        <taxon>Micrococcales</taxon>
        <taxon>Bogoriellaceae</taxon>
        <taxon>Georgenia</taxon>
    </lineage>
</organism>
<proteinExistence type="predicted"/>
<dbReference type="InterPro" id="IPR011991">
    <property type="entry name" value="ArsR-like_HTH"/>
</dbReference>
<dbReference type="InterPro" id="IPR036390">
    <property type="entry name" value="WH_DNA-bd_sf"/>
</dbReference>
<feature type="domain" description="HTH arsR-type" evidence="5">
    <location>
        <begin position="1"/>
        <end position="90"/>
    </location>
</feature>
<dbReference type="PANTHER" id="PTHR33154">
    <property type="entry name" value="TRANSCRIPTIONAL REGULATOR, ARSR FAMILY"/>
    <property type="match status" value="1"/>
</dbReference>
<accession>A0ABW4L3X0</accession>
<dbReference type="Gene3D" id="1.10.10.10">
    <property type="entry name" value="Winged helix-like DNA-binding domain superfamily/Winged helix DNA-binding domain"/>
    <property type="match status" value="1"/>
</dbReference>
<dbReference type="InterPro" id="IPR051081">
    <property type="entry name" value="HTH_MetalResp_TranReg"/>
</dbReference>
<evidence type="ECO:0000256" key="2">
    <source>
        <dbReference type="ARBA" id="ARBA00023125"/>
    </source>
</evidence>
<dbReference type="PANTHER" id="PTHR33154:SF33">
    <property type="entry name" value="TRANSCRIPTIONAL REPRESSOR SDPR"/>
    <property type="match status" value="1"/>
</dbReference>
<evidence type="ECO:0000256" key="4">
    <source>
        <dbReference type="SAM" id="MobiDB-lite"/>
    </source>
</evidence>
<keyword evidence="3" id="KW-0804">Transcription</keyword>
<evidence type="ECO:0000256" key="3">
    <source>
        <dbReference type="ARBA" id="ARBA00023163"/>
    </source>
</evidence>
<evidence type="ECO:0000313" key="6">
    <source>
        <dbReference type="EMBL" id="MFD1718040.1"/>
    </source>
</evidence>
<gene>
    <name evidence="6" type="ORF">ACFSE6_09350</name>
</gene>
<evidence type="ECO:0000256" key="1">
    <source>
        <dbReference type="ARBA" id="ARBA00023015"/>
    </source>
</evidence>
<dbReference type="RefSeq" id="WP_388005526.1">
    <property type="nucleotide sequence ID" value="NZ_JBHUEE010000004.1"/>
</dbReference>